<name>A0ABQ3K512_9DEIO</name>
<sequence length="164" mass="18653">MPRLRALPDKLRRLRRSFRESQARPDDCWALARLTPAEGRLYLRMDARDREHAVRVAQALLAACLEEDSPPSSELLAGAILHDCGKLVWPYRVWERVGAGLLPYRIAAWVPWMPAQVRAQHAEWGALLVRREGGRARVSELVAAHHHPAGDPEAAWIHRLDDLE</sequence>
<proteinExistence type="predicted"/>
<dbReference type="Proteomes" id="UP000632154">
    <property type="component" value="Unassembled WGS sequence"/>
</dbReference>
<gene>
    <name evidence="2" type="ORF">GCM10017783_13400</name>
</gene>
<evidence type="ECO:0000313" key="2">
    <source>
        <dbReference type="EMBL" id="GHG02414.1"/>
    </source>
</evidence>
<dbReference type="NCBIfam" id="TIGR00277">
    <property type="entry name" value="HDIG"/>
    <property type="match status" value="1"/>
</dbReference>
<dbReference type="CDD" id="cd00077">
    <property type="entry name" value="HDc"/>
    <property type="match status" value="1"/>
</dbReference>
<reference evidence="3" key="1">
    <citation type="journal article" date="2019" name="Int. J. Syst. Evol. Microbiol.">
        <title>The Global Catalogue of Microorganisms (GCM) 10K type strain sequencing project: providing services to taxonomists for standard genome sequencing and annotation.</title>
        <authorList>
            <consortium name="The Broad Institute Genomics Platform"/>
            <consortium name="The Broad Institute Genome Sequencing Center for Infectious Disease"/>
            <person name="Wu L."/>
            <person name="Ma J."/>
        </authorList>
    </citation>
    <scope>NUCLEOTIDE SEQUENCE [LARGE SCALE GENOMIC DNA]</scope>
    <source>
        <strain evidence="3">CGMCC 1.18439</strain>
    </source>
</reference>
<dbReference type="EMBL" id="BNAL01000014">
    <property type="protein sequence ID" value="GHG02414.1"/>
    <property type="molecule type" value="Genomic_DNA"/>
</dbReference>
<keyword evidence="3" id="KW-1185">Reference proteome</keyword>
<dbReference type="Gene3D" id="1.10.3210.10">
    <property type="entry name" value="Hypothetical protein af1432"/>
    <property type="match status" value="1"/>
</dbReference>
<dbReference type="InterPro" id="IPR006675">
    <property type="entry name" value="HDIG_dom"/>
</dbReference>
<comment type="caution">
    <text evidence="2">The sequence shown here is derived from an EMBL/GenBank/DDBJ whole genome shotgun (WGS) entry which is preliminary data.</text>
</comment>
<dbReference type="InterPro" id="IPR006674">
    <property type="entry name" value="HD_domain"/>
</dbReference>
<dbReference type="SUPFAM" id="SSF109604">
    <property type="entry name" value="HD-domain/PDEase-like"/>
    <property type="match status" value="1"/>
</dbReference>
<dbReference type="Pfam" id="PF01966">
    <property type="entry name" value="HD"/>
    <property type="match status" value="1"/>
</dbReference>
<feature type="domain" description="HD" evidence="1">
    <location>
        <begin position="51"/>
        <end position="162"/>
    </location>
</feature>
<accession>A0ABQ3K512</accession>
<organism evidence="2 3">
    <name type="scientific">Deinococcus piscis</name>
    <dbReference type="NCBI Taxonomy" id="394230"/>
    <lineage>
        <taxon>Bacteria</taxon>
        <taxon>Thermotogati</taxon>
        <taxon>Deinococcota</taxon>
        <taxon>Deinococci</taxon>
        <taxon>Deinococcales</taxon>
        <taxon>Deinococcaceae</taxon>
        <taxon>Deinococcus</taxon>
    </lineage>
</organism>
<protein>
    <submittedName>
        <fullName evidence="2">Phosphohydrolase</fullName>
    </submittedName>
</protein>
<evidence type="ECO:0000313" key="3">
    <source>
        <dbReference type="Proteomes" id="UP000632154"/>
    </source>
</evidence>
<evidence type="ECO:0000259" key="1">
    <source>
        <dbReference type="Pfam" id="PF01966"/>
    </source>
</evidence>
<dbReference type="InterPro" id="IPR003607">
    <property type="entry name" value="HD/PDEase_dom"/>
</dbReference>
<dbReference type="RefSeq" id="WP_189642909.1">
    <property type="nucleotide sequence ID" value="NZ_BNAL01000014.1"/>
</dbReference>